<name>K0T2E6_THAOC</name>
<feature type="region of interest" description="Disordered" evidence="1">
    <location>
        <begin position="300"/>
        <end position="324"/>
    </location>
</feature>
<gene>
    <name evidence="2" type="ORF">THAOC_07242</name>
</gene>
<feature type="non-terminal residue" evidence="2">
    <location>
        <position position="1"/>
    </location>
</feature>
<proteinExistence type="predicted"/>
<comment type="caution">
    <text evidence="2">The sequence shown here is derived from an EMBL/GenBank/DDBJ whole genome shotgun (WGS) entry which is preliminary data.</text>
</comment>
<evidence type="ECO:0000313" key="3">
    <source>
        <dbReference type="Proteomes" id="UP000266841"/>
    </source>
</evidence>
<accession>K0T2E6</accession>
<feature type="region of interest" description="Disordered" evidence="1">
    <location>
        <begin position="261"/>
        <end position="283"/>
    </location>
</feature>
<evidence type="ECO:0000313" key="2">
    <source>
        <dbReference type="EMBL" id="EJK71334.1"/>
    </source>
</evidence>
<sequence>TKDPKAWAQTAGIRRVVPSNPRRRRRIPSISSCCRNNFGRESDHSTYVVARSGKKSPRAHVILWECSEVSMATGGRHRLKLQLKTTSRPVYVRGCSRRKRDPNPSDTLGAGRQRPTAAGGAACVLHEREFQRKGIESVLEFPFNESVLECLAGKNECKNKFELPACPPLAWSDHPSFDNHETIDPPLKRGCHPRGRLRLGERDSAIMIQPTSIKPADRDAVHGAGGTPKDDPPAAEGPVLDVGLGCTPERRVGVPPVQPATAARAASASPPGTTGTGPGATAAIPAPSAAASVGAIASLSAPGTRPRKESGGFPMENWASFGTD</sequence>
<organism evidence="2 3">
    <name type="scientific">Thalassiosira oceanica</name>
    <name type="common">Marine diatom</name>
    <dbReference type="NCBI Taxonomy" id="159749"/>
    <lineage>
        <taxon>Eukaryota</taxon>
        <taxon>Sar</taxon>
        <taxon>Stramenopiles</taxon>
        <taxon>Ochrophyta</taxon>
        <taxon>Bacillariophyta</taxon>
        <taxon>Coscinodiscophyceae</taxon>
        <taxon>Thalassiosirophycidae</taxon>
        <taxon>Thalassiosirales</taxon>
        <taxon>Thalassiosiraceae</taxon>
        <taxon>Thalassiosira</taxon>
    </lineage>
</organism>
<dbReference type="Proteomes" id="UP000266841">
    <property type="component" value="Unassembled WGS sequence"/>
</dbReference>
<feature type="region of interest" description="Disordered" evidence="1">
    <location>
        <begin position="95"/>
        <end position="117"/>
    </location>
</feature>
<feature type="region of interest" description="Disordered" evidence="1">
    <location>
        <begin position="214"/>
        <end position="237"/>
    </location>
</feature>
<reference evidence="2 3" key="1">
    <citation type="journal article" date="2012" name="Genome Biol.">
        <title>Genome and low-iron response of an oceanic diatom adapted to chronic iron limitation.</title>
        <authorList>
            <person name="Lommer M."/>
            <person name="Specht M."/>
            <person name="Roy A.S."/>
            <person name="Kraemer L."/>
            <person name="Andreson R."/>
            <person name="Gutowska M.A."/>
            <person name="Wolf J."/>
            <person name="Bergner S.V."/>
            <person name="Schilhabel M.B."/>
            <person name="Klostermeier U.C."/>
            <person name="Beiko R.G."/>
            <person name="Rosenstiel P."/>
            <person name="Hippler M."/>
            <person name="Laroche J."/>
        </authorList>
    </citation>
    <scope>NUCLEOTIDE SEQUENCE [LARGE SCALE GENOMIC DNA]</scope>
    <source>
        <strain evidence="2 3">CCMP1005</strain>
    </source>
</reference>
<evidence type="ECO:0000256" key="1">
    <source>
        <dbReference type="SAM" id="MobiDB-lite"/>
    </source>
</evidence>
<protein>
    <submittedName>
        <fullName evidence="2">Uncharacterized protein</fullName>
    </submittedName>
</protein>
<keyword evidence="3" id="KW-1185">Reference proteome</keyword>
<dbReference type="EMBL" id="AGNL01007390">
    <property type="protein sequence ID" value="EJK71334.1"/>
    <property type="molecule type" value="Genomic_DNA"/>
</dbReference>
<dbReference type="AlphaFoldDB" id="K0T2E6"/>